<keyword evidence="3" id="KW-1185">Reference proteome</keyword>
<evidence type="ECO:0000313" key="3">
    <source>
        <dbReference type="Proteomes" id="UP000294682"/>
    </source>
</evidence>
<dbReference type="OrthoDB" id="9782098at2"/>
<dbReference type="GO" id="GO:0006002">
    <property type="term" value="P:fructose 6-phosphate metabolic process"/>
    <property type="evidence" value="ECO:0007669"/>
    <property type="project" value="TreeGrafter"/>
</dbReference>
<name>A0A9X8UIQ6_9FIRM</name>
<comment type="caution">
    <text evidence="2">The sequence shown here is derived from an EMBL/GenBank/DDBJ whole genome shotgun (WGS) entry which is preliminary data.</text>
</comment>
<dbReference type="SUPFAM" id="SSF53697">
    <property type="entry name" value="SIS domain"/>
    <property type="match status" value="1"/>
</dbReference>
<evidence type="ECO:0000313" key="2">
    <source>
        <dbReference type="EMBL" id="TCL43182.1"/>
    </source>
</evidence>
<dbReference type="InterPro" id="IPR001347">
    <property type="entry name" value="SIS_dom"/>
</dbReference>
<reference evidence="2 3" key="1">
    <citation type="submission" date="2019-03" db="EMBL/GenBank/DDBJ databases">
        <title>Genomic Encyclopedia of Type Strains, Phase IV (KMG-IV): sequencing the most valuable type-strain genomes for metagenomic binning, comparative biology and taxonomic classification.</title>
        <authorList>
            <person name="Goeker M."/>
        </authorList>
    </citation>
    <scope>NUCLEOTIDE SEQUENCE [LARGE SCALE GENOMIC DNA]</scope>
    <source>
        <strain evidence="2 3">DSM 100433</strain>
    </source>
</reference>
<dbReference type="Proteomes" id="UP000294682">
    <property type="component" value="Unassembled WGS sequence"/>
</dbReference>
<organism evidence="2 3">
    <name type="scientific">Harryflintia acetispora</name>
    <dbReference type="NCBI Taxonomy" id="1849041"/>
    <lineage>
        <taxon>Bacteria</taxon>
        <taxon>Bacillati</taxon>
        <taxon>Bacillota</taxon>
        <taxon>Clostridia</taxon>
        <taxon>Eubacteriales</taxon>
        <taxon>Oscillospiraceae</taxon>
        <taxon>Harryflintia</taxon>
    </lineage>
</organism>
<sequence>MATVKTTTGEEVAKIAEEIYQKLKGKGGIKRVYCLACGGSKASCYLLENFLQTESKTIFAQSYSANEFVYDTPKGLDGQSVAFAMSMGGSTKETMDAARVAKEHGATVVTLSITPDAAIAKIGDHHVVYSDESTLGFEAINQALLLRFGFEFLRLQEGYEFYDQAVDGYKKLPGLCERVVKLVAARAKRFGVEHKDEPVIYTMTSGPASYAAYMECICMFMEMEWVHSSSIHSGEFFHGPFEVTDQDTPFVMMLGDGPTRPLDERALKFLQRYGKKITVIDAKELGVNTMDGHVTGYYGAILIWIAALEYAKGLAEAKEHPLFMRRYMGKVEY</sequence>
<dbReference type="PANTHER" id="PTHR10937:SF14">
    <property type="entry name" value="FRUCTOSELYSINE 6-PHOSPHATE DEGLYCASE"/>
    <property type="match status" value="1"/>
</dbReference>
<evidence type="ECO:0000259" key="1">
    <source>
        <dbReference type="PROSITE" id="PS51464"/>
    </source>
</evidence>
<dbReference type="Gene3D" id="1.10.10.2240">
    <property type="match status" value="1"/>
</dbReference>
<dbReference type="InterPro" id="IPR046348">
    <property type="entry name" value="SIS_dom_sf"/>
</dbReference>
<dbReference type="CDD" id="cd05009">
    <property type="entry name" value="SIS_GlmS_GlmD_2"/>
    <property type="match status" value="1"/>
</dbReference>
<dbReference type="GO" id="GO:0006047">
    <property type="term" value="P:UDP-N-acetylglucosamine metabolic process"/>
    <property type="evidence" value="ECO:0007669"/>
    <property type="project" value="TreeGrafter"/>
</dbReference>
<dbReference type="PANTHER" id="PTHR10937">
    <property type="entry name" value="GLUCOSAMINE--FRUCTOSE-6-PHOSPHATE AMINOTRANSFERASE, ISOMERIZING"/>
    <property type="match status" value="1"/>
</dbReference>
<dbReference type="GO" id="GO:0097367">
    <property type="term" value="F:carbohydrate derivative binding"/>
    <property type="evidence" value="ECO:0007669"/>
    <property type="project" value="InterPro"/>
</dbReference>
<dbReference type="AlphaFoldDB" id="A0A9X8UIQ6"/>
<dbReference type="GO" id="GO:0004360">
    <property type="term" value="F:glutamine-fructose-6-phosphate transaminase (isomerizing) activity"/>
    <property type="evidence" value="ECO:0007669"/>
    <property type="project" value="TreeGrafter"/>
</dbReference>
<dbReference type="Gene3D" id="3.40.50.12570">
    <property type="match status" value="1"/>
</dbReference>
<dbReference type="PIRSF" id="PIRSF009290">
    <property type="entry name" value="FrlB"/>
    <property type="match status" value="1"/>
</dbReference>
<dbReference type="EMBL" id="SLUK01000006">
    <property type="protein sequence ID" value="TCL43182.1"/>
    <property type="molecule type" value="Genomic_DNA"/>
</dbReference>
<dbReference type="Gene3D" id="3.40.50.10490">
    <property type="entry name" value="Glucose-6-phosphate isomerase like protein, domain 1"/>
    <property type="match status" value="1"/>
</dbReference>
<dbReference type="InterPro" id="IPR035490">
    <property type="entry name" value="GlmS/FrlB_SIS"/>
</dbReference>
<dbReference type="PROSITE" id="PS51464">
    <property type="entry name" value="SIS"/>
    <property type="match status" value="1"/>
</dbReference>
<dbReference type="InterPro" id="IPR024713">
    <property type="entry name" value="Fructosamine_deglycase_FrlB"/>
</dbReference>
<accession>A0A9X8UIQ6</accession>
<protein>
    <submittedName>
        <fullName evidence="2">Fructoselysine-6-P-deglycase FrlB-like protein</fullName>
    </submittedName>
</protein>
<proteinExistence type="predicted"/>
<dbReference type="Pfam" id="PF01380">
    <property type="entry name" value="SIS"/>
    <property type="match status" value="1"/>
</dbReference>
<dbReference type="GO" id="GO:0006487">
    <property type="term" value="P:protein N-linked glycosylation"/>
    <property type="evidence" value="ECO:0007669"/>
    <property type="project" value="TreeGrafter"/>
</dbReference>
<feature type="domain" description="SIS" evidence="1">
    <location>
        <begin position="19"/>
        <end position="150"/>
    </location>
</feature>
<gene>
    <name evidence="2" type="ORF">EDD78_10642</name>
</gene>
<dbReference type="RefSeq" id="WP_079698759.1">
    <property type="nucleotide sequence ID" value="NZ_SLUK01000006.1"/>
</dbReference>